<dbReference type="InterPro" id="IPR013154">
    <property type="entry name" value="ADH-like_N"/>
</dbReference>
<comment type="cofactor">
    <cofactor evidence="1">
        <name>Zn(2+)</name>
        <dbReference type="ChEBI" id="CHEBI:29105"/>
    </cofactor>
</comment>
<dbReference type="EMBL" id="ML975149">
    <property type="protein sequence ID" value="KAF1816931.1"/>
    <property type="molecule type" value="Genomic_DNA"/>
</dbReference>
<dbReference type="PANTHER" id="PTHR43161">
    <property type="entry name" value="SORBITOL DEHYDROGENASE"/>
    <property type="match status" value="1"/>
</dbReference>
<dbReference type="AlphaFoldDB" id="A0A6G1GG95"/>
<dbReference type="GO" id="GO:0046872">
    <property type="term" value="F:metal ion binding"/>
    <property type="evidence" value="ECO:0007669"/>
    <property type="project" value="UniProtKB-KW"/>
</dbReference>
<dbReference type="CDD" id="cd08233">
    <property type="entry name" value="butanediol_DH_like"/>
    <property type="match status" value="1"/>
</dbReference>
<evidence type="ECO:0000256" key="5">
    <source>
        <dbReference type="ARBA" id="ARBA00023002"/>
    </source>
</evidence>
<dbReference type="Proteomes" id="UP000504638">
    <property type="component" value="Unplaced"/>
</dbReference>
<dbReference type="RefSeq" id="XP_033538562.1">
    <property type="nucleotide sequence ID" value="XM_033677266.1"/>
</dbReference>
<protein>
    <submittedName>
        <fullName evidence="8 10">L-iditol 2-dehydrogenase</fullName>
    </submittedName>
</protein>
<organism evidence="8">
    <name type="scientific">Eremomyces bilateralis CBS 781.70</name>
    <dbReference type="NCBI Taxonomy" id="1392243"/>
    <lineage>
        <taxon>Eukaryota</taxon>
        <taxon>Fungi</taxon>
        <taxon>Dikarya</taxon>
        <taxon>Ascomycota</taxon>
        <taxon>Pezizomycotina</taxon>
        <taxon>Dothideomycetes</taxon>
        <taxon>Dothideomycetes incertae sedis</taxon>
        <taxon>Eremomycetales</taxon>
        <taxon>Eremomycetaceae</taxon>
        <taxon>Eremomyces</taxon>
    </lineage>
</organism>
<keyword evidence="3" id="KW-0479">Metal-binding</keyword>
<dbReference type="SUPFAM" id="SSF50129">
    <property type="entry name" value="GroES-like"/>
    <property type="match status" value="1"/>
</dbReference>
<dbReference type="Pfam" id="PF00107">
    <property type="entry name" value="ADH_zinc_N"/>
    <property type="match status" value="1"/>
</dbReference>
<evidence type="ECO:0000313" key="8">
    <source>
        <dbReference type="EMBL" id="KAF1816931.1"/>
    </source>
</evidence>
<dbReference type="GO" id="GO:0000721">
    <property type="term" value="F:(R,R)-butanediol dehydrogenase activity"/>
    <property type="evidence" value="ECO:0007669"/>
    <property type="project" value="TreeGrafter"/>
</dbReference>
<evidence type="ECO:0000313" key="9">
    <source>
        <dbReference type="Proteomes" id="UP000504638"/>
    </source>
</evidence>
<evidence type="ECO:0000256" key="4">
    <source>
        <dbReference type="ARBA" id="ARBA00022833"/>
    </source>
</evidence>
<dbReference type="GeneID" id="54417836"/>
<evidence type="ECO:0000256" key="3">
    <source>
        <dbReference type="ARBA" id="ARBA00022723"/>
    </source>
</evidence>
<gene>
    <name evidence="8 10" type="ORF">P152DRAFT_426359</name>
</gene>
<dbReference type="Gene3D" id="3.90.180.10">
    <property type="entry name" value="Medium-chain alcohol dehydrogenases, catalytic domain"/>
    <property type="match status" value="1"/>
</dbReference>
<dbReference type="SUPFAM" id="SSF51735">
    <property type="entry name" value="NAD(P)-binding Rossmann-fold domains"/>
    <property type="match status" value="1"/>
</dbReference>
<dbReference type="Gene3D" id="3.40.50.720">
    <property type="entry name" value="NAD(P)-binding Rossmann-like Domain"/>
    <property type="match status" value="1"/>
</dbReference>
<reference evidence="10" key="3">
    <citation type="submission" date="2025-04" db="UniProtKB">
        <authorList>
            <consortium name="RefSeq"/>
        </authorList>
    </citation>
    <scope>IDENTIFICATION</scope>
    <source>
        <strain evidence="10">CBS 781.70</strain>
    </source>
</reference>
<sequence>MKAAQFHGARDIRISSVPVPTPKSNQVLVDIEWCGICGSDLHEYLKGPLVIPTEENPHKITGEALPVTLGHEFCGRISWAPDGSELKVGQPVMVDPRLYCTSCLQCENTRTNMCQQWGFLGLSGTGGGLSETVAVDANACHVLPEGVDLRFAALIEPLTVARHALKSSGLKFESLSVLVLGGGPVGVAVAMDLKVHGTHQIIVSEPSLNRRNQVAKYCDAALDPMEALIADECRKLTGGTGVDVVFDCAGVMPALRTGFDALRNQGTYVNVAGWGSPLTVPMEFFQLKEIVFRASMSYDEEDFVEVVKDFTTGRFPAVEDMVTSRIKLEDVAQRGFEELVQNKDYHIKILVTPKPELLT</sequence>
<dbReference type="GO" id="GO:0005737">
    <property type="term" value="C:cytoplasm"/>
    <property type="evidence" value="ECO:0007669"/>
    <property type="project" value="TreeGrafter"/>
</dbReference>
<evidence type="ECO:0000259" key="7">
    <source>
        <dbReference type="Pfam" id="PF08240"/>
    </source>
</evidence>
<keyword evidence="5" id="KW-0560">Oxidoreductase</keyword>
<evidence type="ECO:0000313" key="10">
    <source>
        <dbReference type="RefSeq" id="XP_033538562.1"/>
    </source>
</evidence>
<name>A0A6G1GG95_9PEZI</name>
<dbReference type="InterPro" id="IPR013149">
    <property type="entry name" value="ADH-like_C"/>
</dbReference>
<evidence type="ECO:0000256" key="1">
    <source>
        <dbReference type="ARBA" id="ARBA00001947"/>
    </source>
</evidence>
<dbReference type="Pfam" id="PF08240">
    <property type="entry name" value="ADH_N"/>
    <property type="match status" value="1"/>
</dbReference>
<comment type="similarity">
    <text evidence="2">Belongs to the zinc-containing alcohol dehydrogenase family.</text>
</comment>
<dbReference type="PANTHER" id="PTHR43161:SF23">
    <property type="entry name" value="(R,R)-BUTANEDIOL DEHYDROGENASE-RELATED"/>
    <property type="match status" value="1"/>
</dbReference>
<proteinExistence type="inferred from homology"/>
<dbReference type="GO" id="GO:0034079">
    <property type="term" value="P:butanediol biosynthetic process"/>
    <property type="evidence" value="ECO:0007669"/>
    <property type="project" value="TreeGrafter"/>
</dbReference>
<evidence type="ECO:0000256" key="2">
    <source>
        <dbReference type="ARBA" id="ARBA00008072"/>
    </source>
</evidence>
<keyword evidence="9" id="KW-1185">Reference proteome</keyword>
<accession>A0A6G1GG95</accession>
<feature type="domain" description="Alcohol dehydrogenase-like C-terminal" evidence="6">
    <location>
        <begin position="184"/>
        <end position="308"/>
    </location>
</feature>
<dbReference type="OrthoDB" id="3941538at2759"/>
<evidence type="ECO:0000259" key="6">
    <source>
        <dbReference type="Pfam" id="PF00107"/>
    </source>
</evidence>
<reference evidence="8 10" key="1">
    <citation type="submission" date="2020-01" db="EMBL/GenBank/DDBJ databases">
        <authorList>
            <consortium name="DOE Joint Genome Institute"/>
            <person name="Haridas S."/>
            <person name="Albert R."/>
            <person name="Binder M."/>
            <person name="Bloem J."/>
            <person name="Labutti K."/>
            <person name="Salamov A."/>
            <person name="Andreopoulos B."/>
            <person name="Baker S.E."/>
            <person name="Barry K."/>
            <person name="Bills G."/>
            <person name="Bluhm B.H."/>
            <person name="Cannon C."/>
            <person name="Castanera R."/>
            <person name="Culley D.E."/>
            <person name="Daum C."/>
            <person name="Ezra D."/>
            <person name="Gonzalez J.B."/>
            <person name="Henrissat B."/>
            <person name="Kuo A."/>
            <person name="Liang C."/>
            <person name="Lipzen A."/>
            <person name="Lutzoni F."/>
            <person name="Magnuson J."/>
            <person name="Mondo S."/>
            <person name="Nolan M."/>
            <person name="Ohm R."/>
            <person name="Pangilinan J."/>
            <person name="Park H.-J."/>
            <person name="Ramirez L."/>
            <person name="Alfaro M."/>
            <person name="Sun H."/>
            <person name="Tritt A."/>
            <person name="Yoshinaga Y."/>
            <person name="Zwiers L.-H."/>
            <person name="Turgeon B.G."/>
            <person name="Goodwin S.B."/>
            <person name="Spatafora J.W."/>
            <person name="Crous P.W."/>
            <person name="Grigoriev I.V."/>
        </authorList>
    </citation>
    <scope>NUCLEOTIDE SEQUENCE</scope>
    <source>
        <strain evidence="8 10">CBS 781.70</strain>
    </source>
</reference>
<keyword evidence="4" id="KW-0862">Zinc</keyword>
<dbReference type="InterPro" id="IPR036291">
    <property type="entry name" value="NAD(P)-bd_dom_sf"/>
</dbReference>
<feature type="domain" description="Alcohol dehydrogenase-like N-terminal" evidence="7">
    <location>
        <begin position="24"/>
        <end position="145"/>
    </location>
</feature>
<dbReference type="InterPro" id="IPR011032">
    <property type="entry name" value="GroES-like_sf"/>
</dbReference>
<reference evidence="10" key="2">
    <citation type="submission" date="2020-04" db="EMBL/GenBank/DDBJ databases">
        <authorList>
            <consortium name="NCBI Genome Project"/>
        </authorList>
    </citation>
    <scope>NUCLEOTIDE SEQUENCE</scope>
    <source>
        <strain evidence="10">CBS 781.70</strain>
    </source>
</reference>